<dbReference type="CDD" id="cd03784">
    <property type="entry name" value="GT1_Gtf-like"/>
    <property type="match status" value="1"/>
</dbReference>
<dbReference type="InterPro" id="IPR002213">
    <property type="entry name" value="UDP_glucos_trans"/>
</dbReference>
<dbReference type="PROSITE" id="PS00375">
    <property type="entry name" value="UDPGT"/>
    <property type="match status" value="1"/>
</dbReference>
<evidence type="ECO:0000256" key="3">
    <source>
        <dbReference type="RuleBase" id="RU003718"/>
    </source>
</evidence>
<evidence type="ECO:0000313" key="5">
    <source>
        <dbReference type="EMBL" id="CAG1842644.1"/>
    </source>
</evidence>
<dbReference type="EMBL" id="HG996469">
    <property type="protein sequence ID" value="CAG1842644.1"/>
    <property type="molecule type" value="Genomic_DNA"/>
</dbReference>
<keyword evidence="3" id="KW-0328">Glycosyltransferase</keyword>
<gene>
    <name evidence="5" type="ORF">GSMUA_124390.1</name>
</gene>
<dbReference type="SUPFAM" id="SSF53756">
    <property type="entry name" value="UDP-Glycosyltransferase/glycogen phosphorylase"/>
    <property type="match status" value="1"/>
</dbReference>
<dbReference type="EC" id="2.4.1.-" evidence="4"/>
<sequence length="451" mass="49165">MAAHVLVLPFPSQGHISPMFQFAKRLAAKGPKTTLVTTHFILNSFPSQTDSVRLAPISDGHDRGGFPSAASLEAYLLTLADVGARSLSKLIDQHAASGCPFTCMVYDTVVQWAVEVAKMHGLATAAFSTQSCAVSAIYYYVNQGMLDIPEAGGSVSCSAPFLPPLARSEFPSLALRQGRNLTVSTMAMNQFNLEKDDWVLFNSFDMLEIEVVNRLKRQWRARAIGPSVPLPLVDKEGGATYGLSLLEAEEDTCMRWLNSKPPRSVVYVSFGSVASVSAEQMEELACGLEASGKNFLWVVRAAVEKTLPRAFAKAPPERGLVVRWSPQLAVLAHPALGCFVTHCGWNSTLEAVSLGVPMVAFPLWTDQPTNAKYVEDVWEVGVRARRAETGIVAREEIERCVRAVMDGKRSGEMMRNSRRWRDAATEALQAGGSSDEAMDEFVAFVNAEAKD</sequence>
<protein>
    <recommendedName>
        <fullName evidence="4">Glycosyltransferase</fullName>
        <ecNumber evidence="4">2.4.1.-</ecNumber>
    </recommendedName>
</protein>
<dbReference type="GO" id="GO:0008194">
    <property type="term" value="F:UDP-glycosyltransferase activity"/>
    <property type="evidence" value="ECO:0007669"/>
    <property type="project" value="InterPro"/>
</dbReference>
<dbReference type="Pfam" id="PF00201">
    <property type="entry name" value="UDPGT"/>
    <property type="match status" value="1"/>
</dbReference>
<comment type="similarity">
    <text evidence="1 3">Belongs to the UDP-glycosyltransferase family.</text>
</comment>
<dbReference type="Gene3D" id="3.40.50.2000">
    <property type="entry name" value="Glycogen Phosphorylase B"/>
    <property type="match status" value="2"/>
</dbReference>
<reference evidence="5" key="1">
    <citation type="submission" date="2021-03" db="EMBL/GenBank/DDBJ databases">
        <authorList>
            <consortium name="Genoscope - CEA"/>
            <person name="William W."/>
        </authorList>
    </citation>
    <scope>NUCLEOTIDE SEQUENCE</scope>
    <source>
        <strain evidence="5">Doubled-haploid Pahang</strain>
    </source>
</reference>
<dbReference type="PANTHER" id="PTHR11926:SF1500">
    <property type="entry name" value="INDOLE-3-ACETATE BETA-GLUCOSYLTRANSFERASE"/>
    <property type="match status" value="1"/>
</dbReference>
<proteinExistence type="inferred from homology"/>
<organism evidence="5">
    <name type="scientific">Musa acuminata subsp. malaccensis</name>
    <name type="common">Wild banana</name>
    <name type="synonym">Musa malaccensis</name>
    <dbReference type="NCBI Taxonomy" id="214687"/>
    <lineage>
        <taxon>Eukaryota</taxon>
        <taxon>Viridiplantae</taxon>
        <taxon>Streptophyta</taxon>
        <taxon>Embryophyta</taxon>
        <taxon>Tracheophyta</taxon>
        <taxon>Spermatophyta</taxon>
        <taxon>Magnoliopsida</taxon>
        <taxon>Liliopsida</taxon>
        <taxon>Zingiberales</taxon>
        <taxon>Musaceae</taxon>
        <taxon>Musa</taxon>
    </lineage>
</organism>
<name>A0A8D7A3L8_MUSAM</name>
<keyword evidence="2 3" id="KW-0808">Transferase</keyword>
<dbReference type="FunFam" id="3.40.50.2000:FF:000019">
    <property type="entry name" value="Glycosyltransferase"/>
    <property type="match status" value="1"/>
</dbReference>
<evidence type="ECO:0000256" key="1">
    <source>
        <dbReference type="ARBA" id="ARBA00009995"/>
    </source>
</evidence>
<dbReference type="PANTHER" id="PTHR11926">
    <property type="entry name" value="GLUCOSYL/GLUCURONOSYL TRANSFERASES"/>
    <property type="match status" value="1"/>
</dbReference>
<dbReference type="OrthoDB" id="5835829at2759"/>
<evidence type="ECO:0000256" key="2">
    <source>
        <dbReference type="ARBA" id="ARBA00022679"/>
    </source>
</evidence>
<accession>A0A8D7A3L8</accession>
<dbReference type="AlphaFoldDB" id="A0A8D7A3L8"/>
<dbReference type="InterPro" id="IPR035595">
    <property type="entry name" value="UDP_glycos_trans_CS"/>
</dbReference>
<evidence type="ECO:0000256" key="4">
    <source>
        <dbReference type="RuleBase" id="RU362057"/>
    </source>
</evidence>